<name>A0A0P7BHY9_9HYPO</name>
<dbReference type="InterPro" id="IPR011009">
    <property type="entry name" value="Kinase-like_dom_sf"/>
</dbReference>
<comment type="caution">
    <text evidence="1">The sequence shown here is derived from an EMBL/GenBank/DDBJ whole genome shotgun (WGS) entry which is preliminary data.</text>
</comment>
<dbReference type="Proteomes" id="UP000050424">
    <property type="component" value="Unassembled WGS sequence"/>
</dbReference>
<protein>
    <submittedName>
        <fullName evidence="1">Uncharacterized protein</fullName>
    </submittedName>
</protein>
<gene>
    <name evidence="1" type="ORF">AK830_g6678</name>
</gene>
<proteinExistence type="predicted"/>
<reference evidence="1 2" key="1">
    <citation type="submission" date="2015-09" db="EMBL/GenBank/DDBJ databases">
        <title>Draft genome of a European isolate of the apple canker pathogen Neonectria ditissima.</title>
        <authorList>
            <person name="Gomez-Cortecero A."/>
            <person name="Harrison R.J."/>
            <person name="Armitage A.D."/>
        </authorList>
    </citation>
    <scope>NUCLEOTIDE SEQUENCE [LARGE SCALE GENOMIC DNA]</scope>
    <source>
        <strain evidence="1 2">R09/05</strain>
    </source>
</reference>
<dbReference type="InterPro" id="IPR051678">
    <property type="entry name" value="AGP_Transferase"/>
</dbReference>
<dbReference type="SUPFAM" id="SSF56112">
    <property type="entry name" value="Protein kinase-like (PK-like)"/>
    <property type="match status" value="1"/>
</dbReference>
<dbReference type="AlphaFoldDB" id="A0A0P7BHY9"/>
<dbReference type="OrthoDB" id="10003767at2759"/>
<sequence>MRNAVIKDRADKERQRFINSIDTDAICRLVSSYAGLPCKTFGSPKHGSFNVCVFVEFETMRWAVRIPLPARAAWIDEKIETELATMRYVSAKTTIPVPRVHAYFFTKGSPIQTTFIIMDYVQGQTLKDLGFKKGKRWRSYSRLTESTLPPIWLTGGNPEWMLLNKGAFYTEVGRLIATIENREKALQAPPQLSREWAKMEKWYYMAVVIALLSPDLMHNIYWHFLFNEIEEAMPPGSKFRDFYLTAIAPRLTAFIEQPKRKALLARKEDEQRRFFEDEKEHFQNPYARQMIEEG</sequence>
<accession>A0A0P7BHY9</accession>
<keyword evidence="2" id="KW-1185">Reference proteome</keyword>
<dbReference type="PANTHER" id="PTHR21310">
    <property type="entry name" value="AMINOGLYCOSIDE PHOSPHOTRANSFERASE-RELATED-RELATED"/>
    <property type="match status" value="1"/>
</dbReference>
<organism evidence="1 2">
    <name type="scientific">Neonectria ditissima</name>
    <dbReference type="NCBI Taxonomy" id="78410"/>
    <lineage>
        <taxon>Eukaryota</taxon>
        <taxon>Fungi</taxon>
        <taxon>Dikarya</taxon>
        <taxon>Ascomycota</taxon>
        <taxon>Pezizomycotina</taxon>
        <taxon>Sordariomycetes</taxon>
        <taxon>Hypocreomycetidae</taxon>
        <taxon>Hypocreales</taxon>
        <taxon>Nectriaceae</taxon>
        <taxon>Neonectria</taxon>
    </lineage>
</organism>
<evidence type="ECO:0000313" key="2">
    <source>
        <dbReference type="Proteomes" id="UP000050424"/>
    </source>
</evidence>
<evidence type="ECO:0000313" key="1">
    <source>
        <dbReference type="EMBL" id="KPM39894.1"/>
    </source>
</evidence>
<dbReference type="Gene3D" id="3.30.200.20">
    <property type="entry name" value="Phosphorylase Kinase, domain 1"/>
    <property type="match status" value="1"/>
</dbReference>
<dbReference type="STRING" id="78410.A0A0P7BHY9"/>
<dbReference type="PANTHER" id="PTHR21310:SF15">
    <property type="entry name" value="AMINOGLYCOSIDE PHOSPHOTRANSFERASE DOMAIN-CONTAINING PROTEIN"/>
    <property type="match status" value="1"/>
</dbReference>
<dbReference type="EMBL" id="LKCW01000095">
    <property type="protein sequence ID" value="KPM39894.1"/>
    <property type="molecule type" value="Genomic_DNA"/>
</dbReference>